<dbReference type="EMBL" id="PXWG01000151">
    <property type="protein sequence ID" value="PSJ24899.1"/>
    <property type="molecule type" value="Genomic_DNA"/>
</dbReference>
<reference evidence="2 3" key="1">
    <citation type="submission" date="2018-03" db="EMBL/GenBank/DDBJ databases">
        <title>Chitinolytic properties of Streptosporangium nondiastaticum TBG75A20.</title>
        <authorList>
            <person name="Gayathri V."/>
            <person name="Shiburaj S."/>
        </authorList>
    </citation>
    <scope>NUCLEOTIDE SEQUENCE [LARGE SCALE GENOMIC DNA]</scope>
    <source>
        <strain evidence="2 3">TBG75A20</strain>
    </source>
</reference>
<evidence type="ECO:0000313" key="3">
    <source>
        <dbReference type="Proteomes" id="UP000242427"/>
    </source>
</evidence>
<accession>A0A9X7JK55</accession>
<sequence>MADTYDFPDSLRQAQLELHQVTADLAALGRTLPWSVVPLPGWSRPDGHWYPSSRPDSPGWTEEQQQQVAALRARALELSATVSTHPFWDTVEKAKVVEARTALKHLHEHGDGHDETTADGTTSA</sequence>
<evidence type="ECO:0000313" key="2">
    <source>
        <dbReference type="EMBL" id="PSJ24899.1"/>
    </source>
</evidence>
<feature type="region of interest" description="Disordered" evidence="1">
    <location>
        <begin position="104"/>
        <end position="124"/>
    </location>
</feature>
<keyword evidence="3" id="KW-1185">Reference proteome</keyword>
<organism evidence="2 3">
    <name type="scientific">Streptosporangium nondiastaticum</name>
    <dbReference type="NCBI Taxonomy" id="35764"/>
    <lineage>
        <taxon>Bacteria</taxon>
        <taxon>Bacillati</taxon>
        <taxon>Actinomycetota</taxon>
        <taxon>Actinomycetes</taxon>
        <taxon>Streptosporangiales</taxon>
        <taxon>Streptosporangiaceae</taxon>
        <taxon>Streptosporangium</taxon>
    </lineage>
</organism>
<evidence type="ECO:0000256" key="1">
    <source>
        <dbReference type="SAM" id="MobiDB-lite"/>
    </source>
</evidence>
<protein>
    <recommendedName>
        <fullName evidence="4">Nucleic acid-binding protein</fullName>
    </recommendedName>
</protein>
<dbReference type="OrthoDB" id="4321277at2"/>
<name>A0A9X7JK55_9ACTN</name>
<dbReference type="AlphaFoldDB" id="A0A9X7JK55"/>
<dbReference type="Proteomes" id="UP000242427">
    <property type="component" value="Unassembled WGS sequence"/>
</dbReference>
<evidence type="ECO:0008006" key="4">
    <source>
        <dbReference type="Google" id="ProtNLM"/>
    </source>
</evidence>
<gene>
    <name evidence="2" type="ORF">B7P34_30915</name>
</gene>
<proteinExistence type="predicted"/>
<dbReference type="RefSeq" id="WP_106681503.1">
    <property type="nucleotide sequence ID" value="NZ_PXWG01000151.1"/>
</dbReference>
<comment type="caution">
    <text evidence="2">The sequence shown here is derived from an EMBL/GenBank/DDBJ whole genome shotgun (WGS) entry which is preliminary data.</text>
</comment>